<feature type="transmembrane region" description="Helical" evidence="7">
    <location>
        <begin position="141"/>
        <end position="164"/>
    </location>
</feature>
<evidence type="ECO:0000313" key="11">
    <source>
        <dbReference type="EMBL" id="ADI01049.1"/>
    </source>
</evidence>
<evidence type="ECO:0000256" key="2">
    <source>
        <dbReference type="ARBA" id="ARBA00008017"/>
    </source>
</evidence>
<proteinExistence type="inferred from homology"/>
<dbReference type="SUPFAM" id="SSF82689">
    <property type="entry name" value="Mechanosensitive channel protein MscS (YggB), C-terminal domain"/>
    <property type="match status" value="1"/>
</dbReference>
<accession>D7CJG0</accession>
<comment type="subcellular location">
    <subcellularLocation>
        <location evidence="1">Cell membrane</location>
        <topology evidence="1">Multi-pass membrane protein</topology>
    </subcellularLocation>
</comment>
<dbReference type="InterPro" id="IPR011066">
    <property type="entry name" value="MscS_channel_C_sf"/>
</dbReference>
<feature type="transmembrane region" description="Helical" evidence="7">
    <location>
        <begin position="22"/>
        <end position="39"/>
    </location>
</feature>
<dbReference type="InterPro" id="IPR010920">
    <property type="entry name" value="LSM_dom_sf"/>
</dbReference>
<dbReference type="InterPro" id="IPR049142">
    <property type="entry name" value="MS_channel_1st"/>
</dbReference>
<evidence type="ECO:0000256" key="6">
    <source>
        <dbReference type="ARBA" id="ARBA00023136"/>
    </source>
</evidence>
<dbReference type="InterPro" id="IPR011014">
    <property type="entry name" value="MscS_channel_TM-2"/>
</dbReference>
<dbReference type="InterPro" id="IPR049278">
    <property type="entry name" value="MS_channel_C"/>
</dbReference>
<dbReference type="InterPro" id="IPR006686">
    <property type="entry name" value="MscS_channel_CS"/>
</dbReference>
<feature type="domain" description="Mechanosensitive ion channel MscS" evidence="8">
    <location>
        <begin position="191"/>
        <end position="257"/>
    </location>
</feature>
<dbReference type="HOGENOM" id="CLU_037945_0_4_9"/>
<feature type="domain" description="Mechanosensitive ion channel MscS C-terminal" evidence="9">
    <location>
        <begin position="265"/>
        <end position="349"/>
    </location>
</feature>
<dbReference type="PANTHER" id="PTHR43634">
    <property type="entry name" value="OW CONDUCTANCE MECHANOSENSITIVE CHANNEL"/>
    <property type="match status" value="1"/>
</dbReference>
<dbReference type="Gene3D" id="1.10.287.1260">
    <property type="match status" value="1"/>
</dbReference>
<feature type="transmembrane region" description="Helical" evidence="7">
    <location>
        <begin position="74"/>
        <end position="92"/>
    </location>
</feature>
<evidence type="ECO:0000256" key="4">
    <source>
        <dbReference type="ARBA" id="ARBA00022692"/>
    </source>
</evidence>
<gene>
    <name evidence="11" type="ordered locus">Slip_0262</name>
</gene>
<dbReference type="KEGG" id="slp:Slip_0262"/>
<organism evidence="11 12">
    <name type="scientific">Syntrophothermus lipocalidus (strain DSM 12680 / TGB-C1)</name>
    <dbReference type="NCBI Taxonomy" id="643648"/>
    <lineage>
        <taxon>Bacteria</taxon>
        <taxon>Bacillati</taxon>
        <taxon>Bacillota</taxon>
        <taxon>Clostridia</taxon>
        <taxon>Eubacteriales</taxon>
        <taxon>Syntrophomonadaceae</taxon>
        <taxon>Syntrophothermus</taxon>
    </lineage>
</organism>
<dbReference type="EMBL" id="CP002048">
    <property type="protein sequence ID" value="ADI01049.1"/>
    <property type="molecule type" value="Genomic_DNA"/>
</dbReference>
<sequence>MGFFERTVGVASAMVQATSKQGWITIGVAGTLLIGFWVLRRLLTRLITAVCYKMASRTKTSLDNHLIEAFTKPLEWFFALLGLYLALNYLSLKPAADAFISNVFRTGVILLISAGLYNFAGSFEALSEEYEELFGAKVDKILVPFLSKVLKFVIIALAVTVIAQEWDYKIDGLIAGLGLGGLAISLAAKDALANVFGGIVIITDKPFSIGDWIQTPSVEGTVEDISFRSTKVRTFTQALVTVPNSTLASEPITNWSRMGKRRVMFKLGLTYGTSRTQIREFVSAVERLLTSHPEVDQETIVVRFDGFGESSLDILIQFFVKPTALADYARVREDINLEIMALMEEQGLSVAFPSRSLYFETPATVTPMRPPVAEAEPIKKD</sequence>
<feature type="transmembrane region" description="Helical" evidence="7">
    <location>
        <begin position="170"/>
        <end position="188"/>
    </location>
</feature>
<dbReference type="Pfam" id="PF21088">
    <property type="entry name" value="MS_channel_1st"/>
    <property type="match status" value="1"/>
</dbReference>
<keyword evidence="5 7" id="KW-1133">Transmembrane helix</keyword>
<dbReference type="AlphaFoldDB" id="D7CJG0"/>
<feature type="domain" description="Mechanosensitive ion channel transmembrane helices 2/3" evidence="10">
    <location>
        <begin position="148"/>
        <end position="189"/>
    </location>
</feature>
<name>D7CJG0_SYNLT</name>
<dbReference type="PANTHER" id="PTHR43634:SF2">
    <property type="entry name" value="LOW CONDUCTANCE MECHANOSENSITIVE CHANNEL YNAI"/>
    <property type="match status" value="1"/>
</dbReference>
<dbReference type="Gene3D" id="2.30.30.60">
    <property type="match status" value="1"/>
</dbReference>
<evidence type="ECO:0000256" key="1">
    <source>
        <dbReference type="ARBA" id="ARBA00004651"/>
    </source>
</evidence>
<keyword evidence="4 7" id="KW-0812">Transmembrane</keyword>
<dbReference type="eggNOG" id="COG0668">
    <property type="taxonomic scope" value="Bacteria"/>
</dbReference>
<dbReference type="InterPro" id="IPR006685">
    <property type="entry name" value="MscS_channel_2nd"/>
</dbReference>
<evidence type="ECO:0000256" key="5">
    <source>
        <dbReference type="ARBA" id="ARBA00022989"/>
    </source>
</evidence>
<dbReference type="SUPFAM" id="SSF82861">
    <property type="entry name" value="Mechanosensitive channel protein MscS (YggB), transmembrane region"/>
    <property type="match status" value="1"/>
</dbReference>
<reference evidence="11 12" key="2">
    <citation type="journal article" date="2010" name="Stand. Genomic Sci.">
        <title>Complete genome sequence of Syntrophothermus lipocalidus type strain (TGB-C1).</title>
        <authorList>
            <person name="Djao O.D."/>
            <person name="Zhang X."/>
            <person name="Lucas S."/>
            <person name="Lapidus A."/>
            <person name="Del Rio T.G."/>
            <person name="Nolan M."/>
            <person name="Tice H."/>
            <person name="Cheng J.F."/>
            <person name="Han C."/>
            <person name="Tapia R."/>
            <person name="Goodwin L."/>
            <person name="Pitluck S."/>
            <person name="Liolios K."/>
            <person name="Ivanova N."/>
            <person name="Mavromatis K."/>
            <person name="Mikhailova N."/>
            <person name="Ovchinnikova G."/>
            <person name="Pati A."/>
            <person name="Brambilla E."/>
            <person name="Chen A."/>
            <person name="Palaniappan K."/>
            <person name="Land M."/>
            <person name="Hauser L."/>
            <person name="Chang Y.J."/>
            <person name="Jeffries C.D."/>
            <person name="Rohde M."/>
            <person name="Sikorski J."/>
            <person name="Spring S."/>
            <person name="Goker M."/>
            <person name="Detter J.C."/>
            <person name="Woyke T."/>
            <person name="Bristow J."/>
            <person name="Eisen J.A."/>
            <person name="Markowitz V."/>
            <person name="Hugenholtz P."/>
            <person name="Kyrpides N.C."/>
            <person name="Klenk H.P."/>
        </authorList>
    </citation>
    <scope>NUCLEOTIDE SEQUENCE [LARGE SCALE GENOMIC DNA]</scope>
    <source>
        <strain evidence="12">DSM 12680 / TGB-C1</strain>
    </source>
</reference>
<reference evidence="12" key="1">
    <citation type="journal article" date="2010" name="Stand. Genomic Sci.">
        <title>Complete genome sequence of Syntrophothermus lipocalidus type strain (TGB-C1T).</title>
        <authorList>
            <consortium name="US DOE Joint Genome Institute (JGI-PGF)"/>
            <person name="Djao O."/>
            <person name="Zhang X."/>
            <person name="Lucas S."/>
            <person name="Lapidus A."/>
            <person name="Glavina Del Rio T."/>
            <person name="Nolan M."/>
            <person name="Tice H."/>
            <person name="Cheng J."/>
            <person name="Han C."/>
            <person name="Tapia R."/>
            <person name="Goodwin L."/>
            <person name="Pitluck S."/>
            <person name="Liolios K."/>
            <person name="Ivanova N."/>
            <person name="Mavromatis K."/>
            <person name="Mikhailova N."/>
            <person name="Ovchinnikova G."/>
            <person name="Pati A."/>
            <person name="Brambilla E."/>
            <person name="Chen A."/>
            <person name="Palaniappan K."/>
            <person name="Land M."/>
            <person name="Hauser L."/>
            <person name="Chang Y."/>
            <person name="Jeffries C."/>
            <person name="Rohde M."/>
            <person name="Sikorski J."/>
            <person name="Spring S."/>
            <person name="Goker M."/>
            <person name="Detter J."/>
            <person name="Woyke T."/>
            <person name="Bristow J."/>
            <person name="Eisen J."/>
            <person name="Markowitz V."/>
            <person name="Hugenholtz P."/>
            <person name="Kyrpides N."/>
            <person name="Klenk H."/>
        </authorList>
    </citation>
    <scope>NUCLEOTIDE SEQUENCE [LARGE SCALE GENOMIC DNA]</scope>
    <source>
        <strain evidence="12">DSM 12680 / TGB-C1</strain>
    </source>
</reference>
<dbReference type="STRING" id="643648.Slip_0262"/>
<dbReference type="GO" id="GO:0005886">
    <property type="term" value="C:plasma membrane"/>
    <property type="evidence" value="ECO:0007669"/>
    <property type="project" value="UniProtKB-SubCell"/>
</dbReference>
<dbReference type="GO" id="GO:0055085">
    <property type="term" value="P:transmembrane transport"/>
    <property type="evidence" value="ECO:0007669"/>
    <property type="project" value="InterPro"/>
</dbReference>
<evidence type="ECO:0000256" key="3">
    <source>
        <dbReference type="ARBA" id="ARBA00022475"/>
    </source>
</evidence>
<dbReference type="RefSeq" id="WP_013174451.1">
    <property type="nucleotide sequence ID" value="NC_014220.1"/>
</dbReference>
<dbReference type="Pfam" id="PF21082">
    <property type="entry name" value="MS_channel_3rd"/>
    <property type="match status" value="1"/>
</dbReference>
<keyword evidence="12" id="KW-1185">Reference proteome</keyword>
<dbReference type="Pfam" id="PF00924">
    <property type="entry name" value="MS_channel_2nd"/>
    <property type="match status" value="1"/>
</dbReference>
<dbReference type="Proteomes" id="UP000000378">
    <property type="component" value="Chromosome"/>
</dbReference>
<evidence type="ECO:0000259" key="10">
    <source>
        <dbReference type="Pfam" id="PF21088"/>
    </source>
</evidence>
<comment type="similarity">
    <text evidence="2">Belongs to the MscS (TC 1.A.23) family.</text>
</comment>
<feature type="transmembrane region" description="Helical" evidence="7">
    <location>
        <begin position="98"/>
        <end position="120"/>
    </location>
</feature>
<protein>
    <submittedName>
        <fullName evidence="11">MscS Mechanosensitive ion channel</fullName>
    </submittedName>
</protein>
<keyword evidence="3" id="KW-1003">Cell membrane</keyword>
<evidence type="ECO:0000256" key="7">
    <source>
        <dbReference type="SAM" id="Phobius"/>
    </source>
</evidence>
<evidence type="ECO:0000313" key="12">
    <source>
        <dbReference type="Proteomes" id="UP000000378"/>
    </source>
</evidence>
<dbReference type="PROSITE" id="PS01246">
    <property type="entry name" value="UPF0003"/>
    <property type="match status" value="1"/>
</dbReference>
<dbReference type="Gene3D" id="3.30.70.100">
    <property type="match status" value="1"/>
</dbReference>
<dbReference type="InterPro" id="IPR045042">
    <property type="entry name" value="YnaI-like"/>
</dbReference>
<dbReference type="InterPro" id="IPR023408">
    <property type="entry name" value="MscS_beta-dom_sf"/>
</dbReference>
<evidence type="ECO:0000259" key="8">
    <source>
        <dbReference type="Pfam" id="PF00924"/>
    </source>
</evidence>
<keyword evidence="6 7" id="KW-0472">Membrane</keyword>
<evidence type="ECO:0000259" key="9">
    <source>
        <dbReference type="Pfam" id="PF21082"/>
    </source>
</evidence>
<dbReference type="SUPFAM" id="SSF50182">
    <property type="entry name" value="Sm-like ribonucleoproteins"/>
    <property type="match status" value="1"/>
</dbReference>